<keyword evidence="3" id="KW-1185">Reference proteome</keyword>
<dbReference type="SUPFAM" id="SSF52777">
    <property type="entry name" value="CoA-dependent acyltransferases"/>
    <property type="match status" value="2"/>
</dbReference>
<reference evidence="2 3" key="1">
    <citation type="submission" date="2022-06" db="EMBL/GenBank/DDBJ databases">
        <title>Genomic Encyclopedia of Archaeal and Bacterial Type Strains, Phase II (KMG-II): from individual species to whole genera.</title>
        <authorList>
            <person name="Goeker M."/>
        </authorList>
    </citation>
    <scope>NUCLEOTIDE SEQUENCE [LARGE SCALE GENOMIC DNA]</scope>
    <source>
        <strain evidence="2 3">DSM 44693</strain>
    </source>
</reference>
<dbReference type="InterPro" id="IPR001242">
    <property type="entry name" value="Condensation_dom"/>
</dbReference>
<sequence>MMIDMLSHWQPARGRLVELTATAASVAAAGSALAHPTPASFLQENHLRGSAATAARGDAHKAYLAATTEVEGDFDADALARAFRRFVARHDGLRSWFDVTDGAVTRHMVALADIAFEATAVGSVDDYGYLRADDGAAPLARRFSDHVEQRFSQNANALSWPGFVAGAIVRADGFTLYYGCDHALSDGISQALVLAEVADLYLSERDGTDVGPFTSAPAGSQLDYVVAERARAQTLTESSPEVRGWVDIVARHGNRMPQFPLDLGLAPGETAPVTPIKFDVLDAAGAEVFDRICRDHGARMIGGIIAALAIVDHELAGVDSYFGITALSDRALAGSELSQGWFCRFAPVSFPITPARTFTELVSAAQQGCEVGKSLSDVPVHTVLGSLLASGAQSGDVLITPQLLSYIDFRRFPMAGTAVYDRGMQTTGEGRTSNASMWVNRDDSGVYVGTQTPDTPTAQRRLARYHRRLREVFAAVVAEGDHVIATAVTEREPSLARHHD</sequence>
<dbReference type="PANTHER" id="PTHR45527">
    <property type="entry name" value="NONRIBOSOMAL PEPTIDE SYNTHETASE"/>
    <property type="match status" value="1"/>
</dbReference>
<dbReference type="Pfam" id="PF00668">
    <property type="entry name" value="Condensation"/>
    <property type="match status" value="1"/>
</dbReference>
<dbReference type="RefSeq" id="WP_253659372.1">
    <property type="nucleotide sequence ID" value="NZ_BAAAJQ010000001.1"/>
</dbReference>
<protein>
    <submittedName>
        <fullName evidence="2">Condensation domain-containing protein</fullName>
    </submittedName>
</protein>
<comment type="caution">
    <text evidence="2">The sequence shown here is derived from an EMBL/GenBank/DDBJ whole genome shotgun (WGS) entry which is preliminary data.</text>
</comment>
<dbReference type="Gene3D" id="3.30.559.10">
    <property type="entry name" value="Chloramphenicol acetyltransferase-like domain"/>
    <property type="match status" value="1"/>
</dbReference>
<dbReference type="InterPro" id="IPR023213">
    <property type="entry name" value="CAT-like_dom_sf"/>
</dbReference>
<dbReference type="PANTHER" id="PTHR45527:SF1">
    <property type="entry name" value="FATTY ACID SYNTHASE"/>
    <property type="match status" value="1"/>
</dbReference>
<dbReference type="EMBL" id="JAMTCJ010000001">
    <property type="protein sequence ID" value="MCP2174294.1"/>
    <property type="molecule type" value="Genomic_DNA"/>
</dbReference>
<dbReference type="Gene3D" id="3.30.559.30">
    <property type="entry name" value="Nonribosomal peptide synthetase, condensation domain"/>
    <property type="match status" value="1"/>
</dbReference>
<accession>A0ABT1H7Y9</accession>
<evidence type="ECO:0000259" key="1">
    <source>
        <dbReference type="Pfam" id="PF00668"/>
    </source>
</evidence>
<organism evidence="2 3">
    <name type="scientific">Williamsia maris</name>
    <dbReference type="NCBI Taxonomy" id="72806"/>
    <lineage>
        <taxon>Bacteria</taxon>
        <taxon>Bacillati</taxon>
        <taxon>Actinomycetota</taxon>
        <taxon>Actinomycetes</taxon>
        <taxon>Mycobacteriales</taxon>
        <taxon>Nocardiaceae</taxon>
        <taxon>Williamsia</taxon>
    </lineage>
</organism>
<gene>
    <name evidence="2" type="ORF">LX13_000101</name>
</gene>
<name>A0ABT1H7Y9_9NOCA</name>
<evidence type="ECO:0000313" key="2">
    <source>
        <dbReference type="EMBL" id="MCP2174294.1"/>
    </source>
</evidence>
<dbReference type="Proteomes" id="UP001206895">
    <property type="component" value="Unassembled WGS sequence"/>
</dbReference>
<evidence type="ECO:0000313" key="3">
    <source>
        <dbReference type="Proteomes" id="UP001206895"/>
    </source>
</evidence>
<proteinExistence type="predicted"/>
<feature type="domain" description="Condensation" evidence="1">
    <location>
        <begin position="63"/>
        <end position="403"/>
    </location>
</feature>